<dbReference type="Proteomes" id="UP001218218">
    <property type="component" value="Unassembled WGS sequence"/>
</dbReference>
<keyword evidence="2" id="KW-1185">Reference proteome</keyword>
<organism evidence="1 2">
    <name type="scientific">Mycena albidolilacea</name>
    <dbReference type="NCBI Taxonomy" id="1033008"/>
    <lineage>
        <taxon>Eukaryota</taxon>
        <taxon>Fungi</taxon>
        <taxon>Dikarya</taxon>
        <taxon>Basidiomycota</taxon>
        <taxon>Agaricomycotina</taxon>
        <taxon>Agaricomycetes</taxon>
        <taxon>Agaricomycetidae</taxon>
        <taxon>Agaricales</taxon>
        <taxon>Marasmiineae</taxon>
        <taxon>Mycenaceae</taxon>
        <taxon>Mycena</taxon>
    </lineage>
</organism>
<evidence type="ECO:0000313" key="2">
    <source>
        <dbReference type="Proteomes" id="UP001218218"/>
    </source>
</evidence>
<dbReference type="AlphaFoldDB" id="A0AAD7EWR3"/>
<proteinExistence type="predicted"/>
<reference evidence="1" key="1">
    <citation type="submission" date="2023-03" db="EMBL/GenBank/DDBJ databases">
        <title>Massive genome expansion in bonnet fungi (Mycena s.s.) driven by repeated elements and novel gene families across ecological guilds.</title>
        <authorList>
            <consortium name="Lawrence Berkeley National Laboratory"/>
            <person name="Harder C.B."/>
            <person name="Miyauchi S."/>
            <person name="Viragh M."/>
            <person name="Kuo A."/>
            <person name="Thoen E."/>
            <person name="Andreopoulos B."/>
            <person name="Lu D."/>
            <person name="Skrede I."/>
            <person name="Drula E."/>
            <person name="Henrissat B."/>
            <person name="Morin E."/>
            <person name="Kohler A."/>
            <person name="Barry K."/>
            <person name="LaButti K."/>
            <person name="Morin E."/>
            <person name="Salamov A."/>
            <person name="Lipzen A."/>
            <person name="Mereny Z."/>
            <person name="Hegedus B."/>
            <person name="Baldrian P."/>
            <person name="Stursova M."/>
            <person name="Weitz H."/>
            <person name="Taylor A."/>
            <person name="Grigoriev I.V."/>
            <person name="Nagy L.G."/>
            <person name="Martin F."/>
            <person name="Kauserud H."/>
        </authorList>
    </citation>
    <scope>NUCLEOTIDE SEQUENCE</scope>
    <source>
        <strain evidence="1">CBHHK002</strain>
    </source>
</reference>
<dbReference type="EMBL" id="JARIHO010000010">
    <property type="protein sequence ID" value="KAJ7354208.1"/>
    <property type="molecule type" value="Genomic_DNA"/>
</dbReference>
<evidence type="ECO:0000313" key="1">
    <source>
        <dbReference type="EMBL" id="KAJ7354208.1"/>
    </source>
</evidence>
<gene>
    <name evidence="1" type="ORF">DFH08DRAFT_804127</name>
</gene>
<sequence length="159" mass="17933">MPNSAGLSEPETFPVFSLPQIQGSRGLPRRTDRVRVHASSAIYTHATWPVQKQEDVDEIQRQFFLSFVTHDSGGDEQRAYEFEKAAAILSAQVPHRNKLWMSSIVSRDIGGDVGQFVADIGRFERTSHARDPTWARPGDKEGRLHIQNTMGYQVKLDPD</sequence>
<comment type="caution">
    <text evidence="1">The sequence shown here is derived from an EMBL/GenBank/DDBJ whole genome shotgun (WGS) entry which is preliminary data.</text>
</comment>
<accession>A0AAD7EWR3</accession>
<name>A0AAD7EWR3_9AGAR</name>
<protein>
    <submittedName>
        <fullName evidence="1">Uncharacterized protein</fullName>
    </submittedName>
</protein>